<dbReference type="AlphaFoldDB" id="A0A9P7G1R1"/>
<gene>
    <name evidence="1" type="ORF">DXG03_002721</name>
</gene>
<dbReference type="EMBL" id="JABCKV010000181">
    <property type="protein sequence ID" value="KAG5642497.1"/>
    <property type="molecule type" value="Genomic_DNA"/>
</dbReference>
<dbReference type="Proteomes" id="UP000775547">
    <property type="component" value="Unassembled WGS sequence"/>
</dbReference>
<evidence type="ECO:0000313" key="1">
    <source>
        <dbReference type="EMBL" id="KAG5642497.1"/>
    </source>
</evidence>
<sequence>MGLLGRELKCTKKIIEELKAGLVSGAAKAECQRLVERTETSEDYAKRIIETAEGLGAQSRRFRDSLGSAHIVCGPEVGFCDP</sequence>
<evidence type="ECO:0000313" key="2">
    <source>
        <dbReference type="Proteomes" id="UP000775547"/>
    </source>
</evidence>
<reference evidence="1" key="1">
    <citation type="submission" date="2020-07" db="EMBL/GenBank/DDBJ databases">
        <authorList>
            <person name="Nieuwenhuis M."/>
            <person name="Van De Peppel L.J.J."/>
        </authorList>
    </citation>
    <scope>NUCLEOTIDE SEQUENCE</scope>
    <source>
        <strain evidence="1">AP01</strain>
        <tissue evidence="1">Mycelium</tissue>
    </source>
</reference>
<comment type="caution">
    <text evidence="1">The sequence shown here is derived from an EMBL/GenBank/DDBJ whole genome shotgun (WGS) entry which is preliminary data.</text>
</comment>
<keyword evidence="2" id="KW-1185">Reference proteome</keyword>
<proteinExistence type="predicted"/>
<reference evidence="1" key="2">
    <citation type="submission" date="2021-10" db="EMBL/GenBank/DDBJ databases">
        <title>Phylogenomics reveals ancestral predisposition of the termite-cultivated fungus Termitomyces towards a domesticated lifestyle.</title>
        <authorList>
            <person name="Auxier B."/>
            <person name="Grum-Grzhimaylo A."/>
            <person name="Cardenas M.E."/>
            <person name="Lodge J.D."/>
            <person name="Laessoe T."/>
            <person name="Pedersen O."/>
            <person name="Smith M.E."/>
            <person name="Kuyper T.W."/>
            <person name="Franco-Molano E.A."/>
            <person name="Baroni T.J."/>
            <person name="Aanen D.K."/>
        </authorList>
    </citation>
    <scope>NUCLEOTIDE SEQUENCE</scope>
    <source>
        <strain evidence="1">AP01</strain>
        <tissue evidence="1">Mycelium</tissue>
    </source>
</reference>
<protein>
    <submittedName>
        <fullName evidence="1">Uncharacterized protein</fullName>
    </submittedName>
</protein>
<organism evidence="1 2">
    <name type="scientific">Asterophora parasitica</name>
    <dbReference type="NCBI Taxonomy" id="117018"/>
    <lineage>
        <taxon>Eukaryota</taxon>
        <taxon>Fungi</taxon>
        <taxon>Dikarya</taxon>
        <taxon>Basidiomycota</taxon>
        <taxon>Agaricomycotina</taxon>
        <taxon>Agaricomycetes</taxon>
        <taxon>Agaricomycetidae</taxon>
        <taxon>Agaricales</taxon>
        <taxon>Tricholomatineae</taxon>
        <taxon>Lyophyllaceae</taxon>
        <taxon>Asterophora</taxon>
    </lineage>
</organism>
<accession>A0A9P7G1R1</accession>
<name>A0A9P7G1R1_9AGAR</name>